<organism evidence="1 2">
    <name type="scientific">Actinoplanes octamycinicus</name>
    <dbReference type="NCBI Taxonomy" id="135948"/>
    <lineage>
        <taxon>Bacteria</taxon>
        <taxon>Bacillati</taxon>
        <taxon>Actinomycetota</taxon>
        <taxon>Actinomycetes</taxon>
        <taxon>Micromonosporales</taxon>
        <taxon>Micromonosporaceae</taxon>
        <taxon>Actinoplanes</taxon>
    </lineage>
</organism>
<dbReference type="AlphaFoldDB" id="A0A7W7MB70"/>
<accession>A0A7W7MB70</accession>
<keyword evidence="2" id="KW-1185">Reference proteome</keyword>
<comment type="caution">
    <text evidence="1">The sequence shown here is derived from an EMBL/GenBank/DDBJ whole genome shotgun (WGS) entry which is preliminary data.</text>
</comment>
<protein>
    <recommendedName>
        <fullName evidence="3">CHAT domain-containing protein</fullName>
    </recommendedName>
</protein>
<evidence type="ECO:0000313" key="2">
    <source>
        <dbReference type="Proteomes" id="UP000546162"/>
    </source>
</evidence>
<name>A0A7W7MB70_9ACTN</name>
<evidence type="ECO:0000313" key="1">
    <source>
        <dbReference type="EMBL" id="MBB4743671.1"/>
    </source>
</evidence>
<sequence>MTLIVGTIPCDRVDAAVEAAQQQLAAAGRRAPAQRVLALLNVSHALLSRFVCRRAAADLNASIEAAREAERLVPRGRPERRGVTVRLASVLAVRNEPEDVTFALDTLRREQAGLRPGNPEHAALDTMYATVLAPQYLRYRRPEDLAEALDRVERALPVLDRATTVTRFNASTAEVFTNAAATARATLATLLVARSGDPDADPADEQRIRRLLEQATRLSPVVGAVGDTLTRTHELQSFDQRPAAEAAEMLSGFEFGDGDRYLGPGAGTGSAGRGIQISGRYGTGSDLRALDDGIRDMEAELDDPTRYEADRPSQLATLANLYHLRSRTKGLSGDPTAGADRRQAEQLAGEVLGLGRDSQDEARVVLANCKLDGYRWAGPDQNALDEAVTLLRRATSGQEMAPRLRRAVRSSLAEALIAKGFRDGDLETVDEGVALFRRLRDGYVKGSLPHAVACSRLAAGLHLRAEATGFTEDRLAAADESRRAVAELTGKSLLWAYDTAVRWADWSWRHERMADAGDAYLIAVDLLNQLVRAQLTRSMSELVLGRGARGMPARAACALTRRGRLTEAVEALEGGRAVLLSAALERDLVGLTAPEHEPVRQRYLRAVERLRELQDRAIQDQLGTEGA</sequence>
<gene>
    <name evidence="1" type="ORF">BJY16_007130</name>
</gene>
<proteinExistence type="predicted"/>
<dbReference type="Proteomes" id="UP000546162">
    <property type="component" value="Unassembled WGS sequence"/>
</dbReference>
<reference evidence="1 2" key="1">
    <citation type="submission" date="2020-08" db="EMBL/GenBank/DDBJ databases">
        <title>Sequencing the genomes of 1000 actinobacteria strains.</title>
        <authorList>
            <person name="Klenk H.-P."/>
        </authorList>
    </citation>
    <scope>NUCLEOTIDE SEQUENCE [LARGE SCALE GENOMIC DNA]</scope>
    <source>
        <strain evidence="1 2">DSM 45809</strain>
    </source>
</reference>
<dbReference type="RefSeq" id="WP_185043930.1">
    <property type="nucleotide sequence ID" value="NZ_BAABFG010000005.1"/>
</dbReference>
<evidence type="ECO:0008006" key="3">
    <source>
        <dbReference type="Google" id="ProtNLM"/>
    </source>
</evidence>
<dbReference type="EMBL" id="JACHNB010000001">
    <property type="protein sequence ID" value="MBB4743671.1"/>
    <property type="molecule type" value="Genomic_DNA"/>
</dbReference>